<evidence type="ECO:0000256" key="5">
    <source>
        <dbReference type="ARBA" id="ARBA00022679"/>
    </source>
</evidence>
<evidence type="ECO:0000256" key="3">
    <source>
        <dbReference type="ARBA" id="ARBA00008663"/>
    </source>
</evidence>
<name>A0A061A9A5_9MOLU</name>
<dbReference type="InterPro" id="IPR015793">
    <property type="entry name" value="Pyrv_Knase_brl"/>
</dbReference>
<keyword evidence="8 14" id="KW-0418">Kinase</keyword>
<accession>A0A061A9A5</accession>
<evidence type="ECO:0000256" key="4">
    <source>
        <dbReference type="ARBA" id="ARBA00012142"/>
    </source>
</evidence>
<dbReference type="HOGENOM" id="CLU_015439_0_2_14"/>
<evidence type="ECO:0000256" key="14">
    <source>
        <dbReference type="RuleBase" id="RU000504"/>
    </source>
</evidence>
<dbReference type="SUPFAM" id="SSF50800">
    <property type="entry name" value="PK beta-barrel domain-like"/>
    <property type="match status" value="1"/>
</dbReference>
<sequence length="450" mass="49068">MKKTKIICTLGPASEDKAIMTQLIKAGMNVARFNFSHGDYEEHGNRLKTVQAINEELGTHVAYLLDTKGPEIRTHEFDGKVEIKKNSEVRIAFTPVLGNAEKFSVSYPGLFDDMKVGEFVTVDDGYLTLEVIGKDAEAKELITVAKNTHVVKSRRGVNVPGVVLNMPFISEKDENDIKFAAKMGYDFVAASFVRRAEDAKAVRDILDNNGGKDVQIIAKIENQEGMDNLSEILEVVDGIMVARGDLGIEVAGELVPLYQTEMIDQCLEAGKVVIVATQMLESMQKNPRPTRAEVSDVFNAVREGTSATMLSGESAAGDYPIESVKKMATIDLKAEESVDYDAFLDGFYQGESNIDAIAQSAAKLVLEYEVNAVISEGADVAKAFAKYHSPAINIAVVKSAKEARSLAIHFGVYPVLSKDEAADVVDKLGLTKDDFVLEITQSSTKLLQVK</sequence>
<dbReference type="GO" id="GO:0030955">
    <property type="term" value="F:potassium ion binding"/>
    <property type="evidence" value="ECO:0007669"/>
    <property type="project" value="UniProtKB-UniRule"/>
</dbReference>
<dbReference type="InterPro" id="IPR001697">
    <property type="entry name" value="Pyr_Knase"/>
</dbReference>
<dbReference type="Gene3D" id="3.40.1380.20">
    <property type="entry name" value="Pyruvate kinase, C-terminal domain"/>
    <property type="match status" value="1"/>
</dbReference>
<dbReference type="InterPro" id="IPR040442">
    <property type="entry name" value="Pyrv_kinase-like_dom_sf"/>
</dbReference>
<comment type="catalytic activity">
    <reaction evidence="14">
        <text>pyruvate + ATP = phosphoenolpyruvate + ADP + H(+)</text>
        <dbReference type="Rhea" id="RHEA:18157"/>
        <dbReference type="ChEBI" id="CHEBI:15361"/>
        <dbReference type="ChEBI" id="CHEBI:15378"/>
        <dbReference type="ChEBI" id="CHEBI:30616"/>
        <dbReference type="ChEBI" id="CHEBI:58702"/>
        <dbReference type="ChEBI" id="CHEBI:456216"/>
        <dbReference type="EC" id="2.7.1.40"/>
    </reaction>
</comment>
<dbReference type="EMBL" id="LK028559">
    <property type="protein sequence ID" value="CDR30475.1"/>
    <property type="molecule type" value="Genomic_DNA"/>
</dbReference>
<feature type="domain" description="Pyruvate kinase barrel" evidence="15">
    <location>
        <begin position="1"/>
        <end position="324"/>
    </location>
</feature>
<dbReference type="KEGG" id="aoc:Aocu_04020"/>
<evidence type="ECO:0000256" key="12">
    <source>
        <dbReference type="ARBA" id="ARBA00023317"/>
    </source>
</evidence>
<dbReference type="EC" id="2.7.1.40" evidence="4 13"/>
<dbReference type="InParanoid" id="A0A061A9A5"/>
<evidence type="ECO:0000256" key="2">
    <source>
        <dbReference type="ARBA" id="ARBA00004997"/>
    </source>
</evidence>
<dbReference type="Gene3D" id="2.40.33.10">
    <property type="entry name" value="PK beta-barrel domain-like"/>
    <property type="match status" value="1"/>
</dbReference>
<evidence type="ECO:0000256" key="6">
    <source>
        <dbReference type="ARBA" id="ARBA00022723"/>
    </source>
</evidence>
<keyword evidence="11 14" id="KW-0324">Glycolysis</keyword>
<dbReference type="PANTHER" id="PTHR11817">
    <property type="entry name" value="PYRUVATE KINASE"/>
    <property type="match status" value="1"/>
</dbReference>
<evidence type="ECO:0000256" key="7">
    <source>
        <dbReference type="ARBA" id="ARBA00022741"/>
    </source>
</evidence>
<dbReference type="NCBIfam" id="NF004978">
    <property type="entry name" value="PRK06354.1"/>
    <property type="match status" value="1"/>
</dbReference>
<comment type="cofactor">
    <cofactor evidence="1">
        <name>K(+)</name>
        <dbReference type="ChEBI" id="CHEBI:29103"/>
    </cofactor>
</comment>
<dbReference type="RefSeq" id="WP_045749020.1">
    <property type="nucleotide sequence ID" value="NZ_FUZK01000003.1"/>
</dbReference>
<evidence type="ECO:0000259" key="15">
    <source>
        <dbReference type="Pfam" id="PF00224"/>
    </source>
</evidence>
<keyword evidence="10 14" id="KW-0460">Magnesium</keyword>
<evidence type="ECO:0000313" key="17">
    <source>
        <dbReference type="Proteomes" id="UP000032434"/>
    </source>
</evidence>
<keyword evidence="12 16" id="KW-0670">Pyruvate</keyword>
<dbReference type="FunFam" id="2.40.33.10:FF:000001">
    <property type="entry name" value="Pyruvate kinase"/>
    <property type="match status" value="1"/>
</dbReference>
<dbReference type="AlphaFoldDB" id="A0A061A9A5"/>
<evidence type="ECO:0000256" key="13">
    <source>
        <dbReference type="NCBIfam" id="TIGR01064"/>
    </source>
</evidence>
<comment type="similarity">
    <text evidence="3 14">Belongs to the pyruvate kinase family.</text>
</comment>
<dbReference type="PRINTS" id="PR01050">
    <property type="entry name" value="PYRUVTKNASE"/>
</dbReference>
<dbReference type="GO" id="GO:0016301">
    <property type="term" value="F:kinase activity"/>
    <property type="evidence" value="ECO:0007669"/>
    <property type="project" value="UniProtKB-KW"/>
</dbReference>
<organism evidence="16 17">
    <name type="scientific">Acholeplasma oculi</name>
    <dbReference type="NCBI Taxonomy" id="35623"/>
    <lineage>
        <taxon>Bacteria</taxon>
        <taxon>Bacillati</taxon>
        <taxon>Mycoplasmatota</taxon>
        <taxon>Mollicutes</taxon>
        <taxon>Acholeplasmatales</taxon>
        <taxon>Acholeplasmataceae</taxon>
        <taxon>Acholeplasma</taxon>
    </lineage>
</organism>
<evidence type="ECO:0000256" key="11">
    <source>
        <dbReference type="ARBA" id="ARBA00023152"/>
    </source>
</evidence>
<evidence type="ECO:0000313" key="16">
    <source>
        <dbReference type="EMBL" id="CDR30475.1"/>
    </source>
</evidence>
<evidence type="ECO:0000256" key="8">
    <source>
        <dbReference type="ARBA" id="ARBA00022777"/>
    </source>
</evidence>
<dbReference type="InterPro" id="IPR018209">
    <property type="entry name" value="Pyrv_Knase_AS"/>
</dbReference>
<dbReference type="InterPro" id="IPR036918">
    <property type="entry name" value="Pyrv_Knase_C_sf"/>
</dbReference>
<dbReference type="Gene3D" id="3.20.20.60">
    <property type="entry name" value="Phosphoenolpyruvate-binding domains"/>
    <property type="match status" value="1"/>
</dbReference>
<dbReference type="Proteomes" id="UP000032434">
    <property type="component" value="Chromosome 1"/>
</dbReference>
<dbReference type="InterPro" id="IPR015806">
    <property type="entry name" value="Pyrv_Knase_insert_dom_sf"/>
</dbReference>
<evidence type="ECO:0000256" key="10">
    <source>
        <dbReference type="ARBA" id="ARBA00022842"/>
    </source>
</evidence>
<dbReference type="GO" id="GO:0000287">
    <property type="term" value="F:magnesium ion binding"/>
    <property type="evidence" value="ECO:0007669"/>
    <property type="project" value="UniProtKB-UniRule"/>
</dbReference>
<dbReference type="SUPFAM" id="SSF52935">
    <property type="entry name" value="PK C-terminal domain-like"/>
    <property type="match status" value="1"/>
</dbReference>
<dbReference type="FunCoup" id="A0A061A9A5">
    <property type="interactions" value="237"/>
</dbReference>
<keyword evidence="17" id="KW-1185">Reference proteome</keyword>
<keyword evidence="6" id="KW-0479">Metal-binding</keyword>
<dbReference type="PROSITE" id="PS00110">
    <property type="entry name" value="PYRUVATE_KINASE"/>
    <property type="match status" value="1"/>
</dbReference>
<dbReference type="GO" id="GO:0004743">
    <property type="term" value="F:pyruvate kinase activity"/>
    <property type="evidence" value="ECO:0007669"/>
    <property type="project" value="UniProtKB-UniRule"/>
</dbReference>
<dbReference type="InterPro" id="IPR011037">
    <property type="entry name" value="Pyrv_Knase-like_insert_dom_sf"/>
</dbReference>
<dbReference type="PATRIC" id="fig|35623.3.peg.402"/>
<dbReference type="NCBIfam" id="NF004491">
    <property type="entry name" value="PRK05826.1"/>
    <property type="match status" value="1"/>
</dbReference>
<evidence type="ECO:0000256" key="9">
    <source>
        <dbReference type="ARBA" id="ARBA00022840"/>
    </source>
</evidence>
<reference evidence="17" key="1">
    <citation type="submission" date="2014-05" db="EMBL/GenBank/DDBJ databases">
        <authorList>
            <person name="Kube M."/>
        </authorList>
    </citation>
    <scope>NUCLEOTIDE SEQUENCE [LARGE SCALE GENOMIC DNA]</scope>
</reference>
<dbReference type="NCBIfam" id="TIGR01064">
    <property type="entry name" value="pyruv_kin"/>
    <property type="match status" value="1"/>
</dbReference>
<comment type="pathway">
    <text evidence="2 14">Carbohydrate degradation; glycolysis; pyruvate from D-glyceraldehyde 3-phosphate: step 5/5.</text>
</comment>
<protein>
    <recommendedName>
        <fullName evidence="4 13">Pyruvate kinase</fullName>
        <ecNumber evidence="4 13">2.7.1.40</ecNumber>
    </recommendedName>
</protein>
<dbReference type="UniPathway" id="UPA00109">
    <property type="reaction ID" value="UER00188"/>
</dbReference>
<proteinExistence type="inferred from homology"/>
<dbReference type="InterPro" id="IPR015813">
    <property type="entry name" value="Pyrv/PenolPyrv_kinase-like_dom"/>
</dbReference>
<keyword evidence="9" id="KW-0067">ATP-binding</keyword>
<dbReference type="GO" id="GO:0005524">
    <property type="term" value="F:ATP binding"/>
    <property type="evidence" value="ECO:0007669"/>
    <property type="project" value="UniProtKB-KW"/>
</dbReference>
<dbReference type="SUPFAM" id="SSF51621">
    <property type="entry name" value="Phosphoenolpyruvate/pyruvate domain"/>
    <property type="match status" value="1"/>
</dbReference>
<evidence type="ECO:0000256" key="1">
    <source>
        <dbReference type="ARBA" id="ARBA00001958"/>
    </source>
</evidence>
<dbReference type="STRING" id="35623.Aocu_04020"/>
<keyword evidence="7" id="KW-0547">Nucleotide-binding</keyword>
<dbReference type="OrthoDB" id="9812123at2"/>
<keyword evidence="5 14" id="KW-0808">Transferase</keyword>
<dbReference type="Pfam" id="PF00224">
    <property type="entry name" value="PK"/>
    <property type="match status" value="1"/>
</dbReference>
<gene>
    <name evidence="16" type="primary">pykF</name>
    <name evidence="16" type="ORF">Aocu_04020</name>
</gene>